<evidence type="ECO:0000256" key="10">
    <source>
        <dbReference type="HAMAP-Rule" id="MF_00366"/>
    </source>
</evidence>
<dbReference type="Gene3D" id="3.90.940.10">
    <property type="match status" value="1"/>
</dbReference>
<dbReference type="EC" id="2.7.7.6" evidence="2 10"/>
<evidence type="ECO:0000256" key="9">
    <source>
        <dbReference type="ARBA" id="ARBA00048552"/>
    </source>
</evidence>
<name>A0A841QX60_9FIRM</name>
<dbReference type="RefSeq" id="WP_159821955.1">
    <property type="nucleotide sequence ID" value="NZ_CABWNB010000001.1"/>
</dbReference>
<dbReference type="AlphaFoldDB" id="A0A841QX60"/>
<evidence type="ECO:0000256" key="7">
    <source>
        <dbReference type="ARBA" id="ARBA00023163"/>
    </source>
</evidence>
<organism evidence="11 12">
    <name type="scientific">Negativicoccus succinicivorans</name>
    <dbReference type="NCBI Taxonomy" id="620903"/>
    <lineage>
        <taxon>Bacteria</taxon>
        <taxon>Bacillati</taxon>
        <taxon>Bacillota</taxon>
        <taxon>Negativicutes</taxon>
        <taxon>Veillonellales</taxon>
        <taxon>Veillonellaceae</taxon>
        <taxon>Negativicoccus</taxon>
    </lineage>
</organism>
<evidence type="ECO:0000256" key="5">
    <source>
        <dbReference type="ARBA" id="ARBA00022679"/>
    </source>
</evidence>
<dbReference type="GO" id="GO:0000428">
    <property type="term" value="C:DNA-directed RNA polymerase complex"/>
    <property type="evidence" value="ECO:0007669"/>
    <property type="project" value="UniProtKB-KW"/>
</dbReference>
<evidence type="ECO:0000256" key="6">
    <source>
        <dbReference type="ARBA" id="ARBA00022695"/>
    </source>
</evidence>
<dbReference type="EMBL" id="JACHHI010000001">
    <property type="protein sequence ID" value="MBB6477154.1"/>
    <property type="molecule type" value="Genomic_DNA"/>
</dbReference>
<keyword evidence="5 10" id="KW-0808">Transferase</keyword>
<dbReference type="SMART" id="SM01409">
    <property type="entry name" value="RNA_pol_Rpb6"/>
    <property type="match status" value="1"/>
</dbReference>
<dbReference type="PANTHER" id="PTHR34476">
    <property type="entry name" value="DNA-DIRECTED RNA POLYMERASE SUBUNIT OMEGA"/>
    <property type="match status" value="1"/>
</dbReference>
<reference evidence="11 12" key="1">
    <citation type="submission" date="2020-08" db="EMBL/GenBank/DDBJ databases">
        <title>Genomic Encyclopedia of Type Strains, Phase IV (KMG-IV): sequencing the most valuable type-strain genomes for metagenomic binning, comparative biology and taxonomic classification.</title>
        <authorList>
            <person name="Goeker M."/>
        </authorList>
    </citation>
    <scope>NUCLEOTIDE SEQUENCE [LARGE SCALE GENOMIC DNA]</scope>
    <source>
        <strain evidence="11 12">DSM 21255</strain>
    </source>
</reference>
<evidence type="ECO:0000313" key="12">
    <source>
        <dbReference type="Proteomes" id="UP000591941"/>
    </source>
</evidence>
<comment type="caution">
    <text evidence="11">The sequence shown here is derived from an EMBL/GenBank/DDBJ whole genome shotgun (WGS) entry which is preliminary data.</text>
</comment>
<evidence type="ECO:0000256" key="8">
    <source>
        <dbReference type="ARBA" id="ARBA00029924"/>
    </source>
</evidence>
<gene>
    <name evidence="10" type="primary">rpoZ</name>
    <name evidence="11" type="ORF">HNR45_000176</name>
</gene>
<dbReference type="OrthoDB" id="9815459at2"/>
<accession>A0A841QX60</accession>
<keyword evidence="7 10" id="KW-0804">Transcription</keyword>
<dbReference type="InterPro" id="IPR036161">
    <property type="entry name" value="RPB6/omega-like_sf"/>
</dbReference>
<dbReference type="HAMAP" id="MF_00366">
    <property type="entry name" value="RNApol_bact_RpoZ"/>
    <property type="match status" value="1"/>
</dbReference>
<keyword evidence="6 10" id="KW-0548">Nucleotidyltransferase</keyword>
<dbReference type="GO" id="GO:0003899">
    <property type="term" value="F:DNA-directed RNA polymerase activity"/>
    <property type="evidence" value="ECO:0007669"/>
    <property type="project" value="UniProtKB-UniRule"/>
</dbReference>
<dbReference type="Proteomes" id="UP000591941">
    <property type="component" value="Unassembled WGS sequence"/>
</dbReference>
<evidence type="ECO:0000313" key="11">
    <source>
        <dbReference type="EMBL" id="MBB6477154.1"/>
    </source>
</evidence>
<dbReference type="SUPFAM" id="SSF63562">
    <property type="entry name" value="RPB6/omega subunit-like"/>
    <property type="match status" value="1"/>
</dbReference>
<dbReference type="InterPro" id="IPR006110">
    <property type="entry name" value="Pol_omega/Rpo6/RPB6"/>
</dbReference>
<comment type="catalytic activity">
    <reaction evidence="9 10">
        <text>RNA(n) + a ribonucleoside 5'-triphosphate = RNA(n+1) + diphosphate</text>
        <dbReference type="Rhea" id="RHEA:21248"/>
        <dbReference type="Rhea" id="RHEA-COMP:14527"/>
        <dbReference type="Rhea" id="RHEA-COMP:17342"/>
        <dbReference type="ChEBI" id="CHEBI:33019"/>
        <dbReference type="ChEBI" id="CHEBI:61557"/>
        <dbReference type="ChEBI" id="CHEBI:140395"/>
        <dbReference type="EC" id="2.7.7.6"/>
    </reaction>
</comment>
<dbReference type="GeneID" id="93485465"/>
<dbReference type="PANTHER" id="PTHR34476:SF1">
    <property type="entry name" value="DNA-DIRECTED RNA POLYMERASE SUBUNIT OMEGA"/>
    <property type="match status" value="1"/>
</dbReference>
<proteinExistence type="inferred from homology"/>
<evidence type="ECO:0000256" key="4">
    <source>
        <dbReference type="ARBA" id="ARBA00022478"/>
    </source>
</evidence>
<dbReference type="GO" id="GO:0006351">
    <property type="term" value="P:DNA-templated transcription"/>
    <property type="evidence" value="ECO:0007669"/>
    <property type="project" value="UniProtKB-UniRule"/>
</dbReference>
<comment type="similarity">
    <text evidence="1 10">Belongs to the RNA polymerase subunit omega family.</text>
</comment>
<comment type="function">
    <text evidence="10">Promotes RNA polymerase assembly. Latches the N- and C-terminal regions of the beta' subunit thereby facilitating its interaction with the beta and alpha subunits.</text>
</comment>
<protein>
    <recommendedName>
        <fullName evidence="3 10">DNA-directed RNA polymerase subunit omega</fullName>
        <shortName evidence="10">RNAP omega subunit</shortName>
        <ecNumber evidence="2 10">2.7.7.6</ecNumber>
    </recommendedName>
    <alternativeName>
        <fullName evidence="10">RNA polymerase omega subunit</fullName>
    </alternativeName>
    <alternativeName>
        <fullName evidence="8 10">Transcriptase subunit omega</fullName>
    </alternativeName>
</protein>
<evidence type="ECO:0000256" key="2">
    <source>
        <dbReference type="ARBA" id="ARBA00012418"/>
    </source>
</evidence>
<evidence type="ECO:0000256" key="1">
    <source>
        <dbReference type="ARBA" id="ARBA00006711"/>
    </source>
</evidence>
<dbReference type="Pfam" id="PF01192">
    <property type="entry name" value="RNA_pol_Rpb6"/>
    <property type="match status" value="1"/>
</dbReference>
<dbReference type="InterPro" id="IPR003716">
    <property type="entry name" value="DNA-dir_RNA_pol_omega"/>
</dbReference>
<keyword evidence="4 10" id="KW-0240">DNA-directed RNA polymerase</keyword>
<dbReference type="GO" id="GO:0003677">
    <property type="term" value="F:DNA binding"/>
    <property type="evidence" value="ECO:0007669"/>
    <property type="project" value="UniProtKB-UniRule"/>
</dbReference>
<comment type="subunit">
    <text evidence="10">The RNAP catalytic core consists of 2 alpha, 1 beta, 1 beta' and 1 omega subunit. When a sigma factor is associated with the core the holoenzyme is formed, which can initiate transcription.</text>
</comment>
<evidence type="ECO:0000256" key="3">
    <source>
        <dbReference type="ARBA" id="ARBA00013725"/>
    </source>
</evidence>
<keyword evidence="12" id="KW-1185">Reference proteome</keyword>
<dbReference type="NCBIfam" id="TIGR00690">
    <property type="entry name" value="rpoZ"/>
    <property type="match status" value="1"/>
</dbReference>
<sequence>MVFPSIDDLLKRVDSKYTLVSMVAKRARELTEGAEALVEADAKKPTTIALEEIYYGKVKKAATHPAGNIQ</sequence>